<dbReference type="Proteomes" id="UP000294856">
    <property type="component" value="Unassembled WGS sequence"/>
</dbReference>
<gene>
    <name evidence="1" type="ORF">DFR71_3495</name>
</gene>
<name>A0A4R1FRQ3_9NOCA</name>
<protein>
    <submittedName>
        <fullName evidence="1">Uncharacterized protein</fullName>
    </submittedName>
</protein>
<accession>A0A4R1FRQ3</accession>
<evidence type="ECO:0000313" key="2">
    <source>
        <dbReference type="Proteomes" id="UP000294856"/>
    </source>
</evidence>
<evidence type="ECO:0000313" key="1">
    <source>
        <dbReference type="EMBL" id="TCJ97453.1"/>
    </source>
</evidence>
<dbReference type="AlphaFoldDB" id="A0A4R1FRQ3"/>
<organism evidence="1 2">
    <name type="scientific">Nocardia alba</name>
    <dbReference type="NCBI Taxonomy" id="225051"/>
    <lineage>
        <taxon>Bacteria</taxon>
        <taxon>Bacillati</taxon>
        <taxon>Actinomycetota</taxon>
        <taxon>Actinomycetes</taxon>
        <taxon>Mycobacteriales</taxon>
        <taxon>Nocardiaceae</taxon>
        <taxon>Nocardia</taxon>
    </lineage>
</organism>
<dbReference type="RefSeq" id="WP_067446765.1">
    <property type="nucleotide sequence ID" value="NZ_SMFR01000002.1"/>
</dbReference>
<reference evidence="1 2" key="1">
    <citation type="submission" date="2019-03" db="EMBL/GenBank/DDBJ databases">
        <title>Genomic Encyclopedia of Type Strains, Phase IV (KMG-IV): sequencing the most valuable type-strain genomes for metagenomic binning, comparative biology and taxonomic classification.</title>
        <authorList>
            <person name="Goeker M."/>
        </authorList>
    </citation>
    <scope>NUCLEOTIDE SEQUENCE [LARGE SCALE GENOMIC DNA]</scope>
    <source>
        <strain evidence="1 2">DSM 44684</strain>
    </source>
</reference>
<keyword evidence="2" id="KW-1185">Reference proteome</keyword>
<dbReference type="EMBL" id="SMFR01000002">
    <property type="protein sequence ID" value="TCJ97453.1"/>
    <property type="molecule type" value="Genomic_DNA"/>
</dbReference>
<comment type="caution">
    <text evidence="1">The sequence shown here is derived from an EMBL/GenBank/DDBJ whole genome shotgun (WGS) entry which is preliminary data.</text>
</comment>
<dbReference type="OrthoDB" id="5477158at2"/>
<proteinExistence type="predicted"/>
<sequence length="66" mass="7385">MDSRDIIAQWRRDIALADNGGEEAAIQRLRGEWFAAAGIDVHDGLPLNYANGESSRRTAFTDDDRH</sequence>